<accession>A0A1H5A2B0</accession>
<evidence type="ECO:0000313" key="2">
    <source>
        <dbReference type="EMBL" id="SED35851.1"/>
    </source>
</evidence>
<organism evidence="2 3">
    <name type="scientific">Streptomyces melanosporofaciens</name>
    <dbReference type="NCBI Taxonomy" id="67327"/>
    <lineage>
        <taxon>Bacteria</taxon>
        <taxon>Bacillati</taxon>
        <taxon>Actinomycetota</taxon>
        <taxon>Actinomycetes</taxon>
        <taxon>Kitasatosporales</taxon>
        <taxon>Streptomycetaceae</taxon>
        <taxon>Streptomyces</taxon>
        <taxon>Streptomyces violaceusniger group</taxon>
    </lineage>
</organism>
<dbReference type="RefSeq" id="WP_244321241.1">
    <property type="nucleotide sequence ID" value="NZ_FNST01000002.1"/>
</dbReference>
<gene>
    <name evidence="2" type="ORF">SAMN04490356_8118</name>
</gene>
<proteinExistence type="predicted"/>
<keyword evidence="3" id="KW-1185">Reference proteome</keyword>
<dbReference type="AlphaFoldDB" id="A0A1H5A2B0"/>
<feature type="region of interest" description="Disordered" evidence="1">
    <location>
        <begin position="47"/>
        <end position="88"/>
    </location>
</feature>
<feature type="compositionally biased region" description="Low complexity" evidence="1">
    <location>
        <begin position="64"/>
        <end position="88"/>
    </location>
</feature>
<dbReference type="Proteomes" id="UP000198609">
    <property type="component" value="Unassembled WGS sequence"/>
</dbReference>
<evidence type="ECO:0000313" key="3">
    <source>
        <dbReference type="Proteomes" id="UP000198609"/>
    </source>
</evidence>
<name>A0A1H5A2B0_STRMJ</name>
<reference evidence="3" key="1">
    <citation type="submission" date="2016-10" db="EMBL/GenBank/DDBJ databases">
        <authorList>
            <person name="Varghese N."/>
            <person name="Submissions S."/>
        </authorList>
    </citation>
    <scope>NUCLEOTIDE SEQUENCE [LARGE SCALE GENOMIC DNA]</scope>
    <source>
        <strain evidence="3">DSM 40318</strain>
    </source>
</reference>
<sequence length="202" mass="19904">MARTDWNTGDIMAARTSAGGARKMRARQAGAGLGLAVLTALAVAGCGGSDEIDGAPPRADRPSASRSTSPSTSPSGSRSPSAKPSVSAADGRDVAACADGNCEIAVSGPVTVRFKSPAGPATLSVTEVGPNKVEYTVKSGNGRSQGGASGPGQGCITVLRDHGSSNSCGRVGTMRPAAQPGAVVILMAAGEDGTALLRIVSR</sequence>
<evidence type="ECO:0000256" key="1">
    <source>
        <dbReference type="SAM" id="MobiDB-lite"/>
    </source>
</evidence>
<dbReference type="EMBL" id="FNST01000002">
    <property type="protein sequence ID" value="SED35851.1"/>
    <property type="molecule type" value="Genomic_DNA"/>
</dbReference>
<protein>
    <submittedName>
        <fullName evidence="2">Uncharacterized protein</fullName>
    </submittedName>
</protein>